<name>A0ACC2X3W1_9TREE</name>
<comment type="caution">
    <text evidence="1">The sequence shown here is derived from an EMBL/GenBank/DDBJ whole genome shotgun (WGS) entry which is preliminary data.</text>
</comment>
<evidence type="ECO:0000313" key="1">
    <source>
        <dbReference type="EMBL" id="KAJ9118453.1"/>
    </source>
</evidence>
<accession>A0ACC2X3W1</accession>
<keyword evidence="2" id="KW-1185">Reference proteome</keyword>
<dbReference type="EMBL" id="JASBWV010000028">
    <property type="protein sequence ID" value="KAJ9118453.1"/>
    <property type="molecule type" value="Genomic_DNA"/>
</dbReference>
<evidence type="ECO:0000313" key="2">
    <source>
        <dbReference type="Proteomes" id="UP001234202"/>
    </source>
</evidence>
<sequence>MDPFQALPSELILEVLRHVTLSDLSSLRGLNKAWNELITSNEDSVFKEFALYGLHAQPPCDHPDDKHEGWKQVCQCSINADFMRKHKIATVDHIQYPTDFHPWRIKLDRERQLLFASTTDVPSDANDPARLMDLPHPHGLTVTDLRTKHIIQKIPEVKQYAHLEYDAGYIVATGNGDIMSVYRTPWAVPPSSLSSVANPANKEPTTTKEHSVDTSPVETLTIHGSITSPGYRALRMNGTTLVTASETRIEIFDVPTLQLVKRIEIPRRQIAMIMASPIFTRVDAVGMVVD</sequence>
<gene>
    <name evidence="1" type="ORF">QFC24_006099</name>
</gene>
<reference evidence="1" key="1">
    <citation type="submission" date="2023-04" db="EMBL/GenBank/DDBJ databases">
        <title>Draft Genome sequencing of Naganishia species isolated from polar environments using Oxford Nanopore Technology.</title>
        <authorList>
            <person name="Leo P."/>
            <person name="Venkateswaran K."/>
        </authorList>
    </citation>
    <scope>NUCLEOTIDE SEQUENCE</scope>
    <source>
        <strain evidence="1">DBVPG 5303</strain>
    </source>
</reference>
<dbReference type="Proteomes" id="UP001234202">
    <property type="component" value="Unassembled WGS sequence"/>
</dbReference>
<organism evidence="1 2">
    <name type="scientific">Naganishia onofrii</name>
    <dbReference type="NCBI Taxonomy" id="1851511"/>
    <lineage>
        <taxon>Eukaryota</taxon>
        <taxon>Fungi</taxon>
        <taxon>Dikarya</taxon>
        <taxon>Basidiomycota</taxon>
        <taxon>Agaricomycotina</taxon>
        <taxon>Tremellomycetes</taxon>
        <taxon>Filobasidiales</taxon>
        <taxon>Filobasidiaceae</taxon>
        <taxon>Naganishia</taxon>
    </lineage>
</organism>
<proteinExistence type="predicted"/>
<protein>
    <submittedName>
        <fullName evidence="1">Uncharacterized protein</fullName>
    </submittedName>
</protein>